<gene>
    <name evidence="1" type="ORF">G5A70_12130</name>
</gene>
<reference evidence="1 2" key="1">
    <citation type="journal article" date="2020" name="Cell Host Microbe">
        <title>Functional and Genomic Variation between Human-Derived Isolates of Lachnospiraceae Reveals Inter- and Intra-Species Diversity.</title>
        <authorList>
            <person name="Sorbara M.T."/>
            <person name="Littmann E.R."/>
            <person name="Fontana E."/>
            <person name="Moody T.U."/>
            <person name="Kohout C.E."/>
            <person name="Gjonbalaj M."/>
            <person name="Eaton V."/>
            <person name="Seok R."/>
            <person name="Leiner I.M."/>
            <person name="Pamer E.G."/>
        </authorList>
    </citation>
    <scope>NUCLEOTIDE SEQUENCE [LARGE SCALE GENOMIC DNA]</scope>
    <source>
        <strain evidence="1 2">MSK.15.26</strain>
    </source>
</reference>
<dbReference type="RefSeq" id="WP_173749899.1">
    <property type="nucleotide sequence ID" value="NZ_JAAITA010000018.1"/>
</dbReference>
<evidence type="ECO:0000313" key="2">
    <source>
        <dbReference type="Proteomes" id="UP000822142"/>
    </source>
</evidence>
<keyword evidence="2" id="KW-1185">Reference proteome</keyword>
<protein>
    <submittedName>
        <fullName evidence="1">DUF3990 domain-containing protein</fullName>
    </submittedName>
</protein>
<evidence type="ECO:0000313" key="1">
    <source>
        <dbReference type="EMBL" id="NSJ86902.1"/>
    </source>
</evidence>
<organism evidence="1 2">
    <name type="scientific">Blautia hansenii</name>
    <name type="common">Ruminococcus hansenii</name>
    <dbReference type="NCBI Taxonomy" id="1322"/>
    <lineage>
        <taxon>Bacteria</taxon>
        <taxon>Bacillati</taxon>
        <taxon>Bacillota</taxon>
        <taxon>Clostridia</taxon>
        <taxon>Lachnospirales</taxon>
        <taxon>Lachnospiraceae</taxon>
        <taxon>Blautia</taxon>
    </lineage>
</organism>
<comment type="caution">
    <text evidence="1">The sequence shown here is derived from an EMBL/GenBank/DDBJ whole genome shotgun (WGS) entry which is preliminary data.</text>
</comment>
<dbReference type="EMBL" id="JAAITA010000018">
    <property type="protein sequence ID" value="NSJ86902.1"/>
    <property type="molecule type" value="Genomic_DNA"/>
</dbReference>
<accession>A0ABX2IDE4</accession>
<dbReference type="Pfam" id="PF13151">
    <property type="entry name" value="DUF3990"/>
    <property type="match status" value="1"/>
</dbReference>
<dbReference type="InterPro" id="IPR025051">
    <property type="entry name" value="DUF3990"/>
</dbReference>
<proteinExistence type="predicted"/>
<sequence>MIKVFHGSDHIIKIPRYMGGKTDNDYGNGFYTTEYEERARSWATLNGNPQKSIVNMYQLDLDGLNILDLNERGVLAWIAEVVSNRGTNQEAASIVGERLVELYAPNHDGYDIIKGYRADDSYTQVVEAFLLNQINIFEVEHLFYKGSLGNQIFLKSKKAFEHIKWLESYEVVMLEEYKNSDMYARREVNRFLKERMKAILIDGYTVPGITARYAIQNPLVYNHEIGGYENASV</sequence>
<name>A0ABX2IDE4_BLAHA</name>
<dbReference type="Proteomes" id="UP000822142">
    <property type="component" value="Unassembled WGS sequence"/>
</dbReference>